<dbReference type="EMBL" id="CAMAPE010000053">
    <property type="protein sequence ID" value="CAH9109757.1"/>
    <property type="molecule type" value="Genomic_DNA"/>
</dbReference>
<keyword evidence="4 7" id="KW-0833">Ubl conjugation pathway</keyword>
<name>A0A9P0ZS90_CUSEU</name>
<keyword evidence="6 7" id="KW-0788">Thiol protease</keyword>
<keyword evidence="3 7" id="KW-0645">Protease</keyword>
<protein>
    <recommendedName>
        <fullName evidence="7">Ubiquitin carboxyl-terminal hydrolase</fullName>
        <ecNumber evidence="7">3.4.19.12</ecNumber>
    </recommendedName>
</protein>
<dbReference type="GO" id="GO:0005829">
    <property type="term" value="C:cytosol"/>
    <property type="evidence" value="ECO:0007669"/>
    <property type="project" value="TreeGrafter"/>
</dbReference>
<evidence type="ECO:0000256" key="4">
    <source>
        <dbReference type="ARBA" id="ARBA00022786"/>
    </source>
</evidence>
<dbReference type="PANTHER" id="PTHR24006:SF888">
    <property type="entry name" value="UBIQUITIN CARBOXYL-TERMINAL HYDROLASE 30"/>
    <property type="match status" value="1"/>
</dbReference>
<organism evidence="9 10">
    <name type="scientific">Cuscuta europaea</name>
    <name type="common">European dodder</name>
    <dbReference type="NCBI Taxonomy" id="41803"/>
    <lineage>
        <taxon>Eukaryota</taxon>
        <taxon>Viridiplantae</taxon>
        <taxon>Streptophyta</taxon>
        <taxon>Embryophyta</taxon>
        <taxon>Tracheophyta</taxon>
        <taxon>Spermatophyta</taxon>
        <taxon>Magnoliopsida</taxon>
        <taxon>eudicotyledons</taxon>
        <taxon>Gunneridae</taxon>
        <taxon>Pentapetalae</taxon>
        <taxon>asterids</taxon>
        <taxon>lamiids</taxon>
        <taxon>Solanales</taxon>
        <taxon>Convolvulaceae</taxon>
        <taxon>Cuscuteae</taxon>
        <taxon>Cuscuta</taxon>
        <taxon>Cuscuta subgen. Cuscuta</taxon>
    </lineage>
</organism>
<comment type="similarity">
    <text evidence="2 7">Belongs to the peptidase C19 family.</text>
</comment>
<evidence type="ECO:0000259" key="8">
    <source>
        <dbReference type="PROSITE" id="PS50235"/>
    </source>
</evidence>
<accession>A0A9P0ZS90</accession>
<gene>
    <name evidence="9" type="ORF">CEURO_LOCUS18563</name>
</gene>
<dbReference type="Gene3D" id="3.90.70.10">
    <property type="entry name" value="Cysteine proteinases"/>
    <property type="match status" value="1"/>
</dbReference>
<keyword evidence="10" id="KW-1185">Reference proteome</keyword>
<dbReference type="PROSITE" id="PS50235">
    <property type="entry name" value="USP_3"/>
    <property type="match status" value="1"/>
</dbReference>
<proteinExistence type="inferred from homology"/>
<dbReference type="PANTHER" id="PTHR24006">
    <property type="entry name" value="UBIQUITIN CARBOXYL-TERMINAL HYDROLASE"/>
    <property type="match status" value="1"/>
</dbReference>
<evidence type="ECO:0000256" key="3">
    <source>
        <dbReference type="ARBA" id="ARBA00022670"/>
    </source>
</evidence>
<comment type="caution">
    <text evidence="9">The sequence shown here is derived from an EMBL/GenBank/DDBJ whole genome shotgun (WGS) entry which is preliminary data.</text>
</comment>
<dbReference type="InterPro" id="IPR050164">
    <property type="entry name" value="Peptidase_C19"/>
</dbReference>
<dbReference type="PROSITE" id="PS00972">
    <property type="entry name" value="USP_1"/>
    <property type="match status" value="1"/>
</dbReference>
<reference evidence="9" key="1">
    <citation type="submission" date="2022-07" db="EMBL/GenBank/DDBJ databases">
        <authorList>
            <person name="Macas J."/>
            <person name="Novak P."/>
            <person name="Neumann P."/>
        </authorList>
    </citation>
    <scope>NUCLEOTIDE SEQUENCE</scope>
</reference>
<dbReference type="AlphaFoldDB" id="A0A9P0ZS90"/>
<sequence>MVILFPSLAISNETDACLGEEGRQLLGPVFKEQNVSHYSKMKIHGITAHKLRHGLELIARSAPGLQVSLAATILGVAGLAYAIKDIKFLNHSSLKWPSGSNTRSDDSMLVPGLQNLGNNCFLNAVLQALASCQSFRNFLEGLVSEVGGSSTEGSEQNSSLAGALFWLLEELCTIQHGRTVLSPQKLMHAMNEYIPNFNMTSQQDAEEALYHLLSSLREELSESYVHECISLADVTGLPNCRILDLKKSRKSEPERWRQYFIGPFYGILCSSLMCQSCSLQISLDFQLFQSLHLPPITDYDGSIVARCRVEDCLRRFLVAEQLESYYCSHCWHIAAIKYASKIIVDQIVVKKLELCQELDSCDCKEMSCLRALPWSNKFSRTFKQFSIAHSPQILCIHLQCASINAFGESVKLQGHISFPLILDMSPFTKTQLGTKECEGGQQISLTNCIRQRTGIPSSYVKDGGEFREAAFQVSNDKDLYTHSGSYSVSGSYLPCLHREKHIYHLVSVVQHYGRVGTGHYIVYRRVAANTKQDSPAVSSPEQWYCISDSEVHAVSEKDVLDAEASLLFYEKVPRL</sequence>
<dbReference type="InterPro" id="IPR038765">
    <property type="entry name" value="Papain-like_cys_pep_sf"/>
</dbReference>
<evidence type="ECO:0000256" key="6">
    <source>
        <dbReference type="ARBA" id="ARBA00022807"/>
    </source>
</evidence>
<comment type="catalytic activity">
    <reaction evidence="1 7">
        <text>Thiol-dependent hydrolysis of ester, thioester, amide, peptide and isopeptide bonds formed by the C-terminal Gly of ubiquitin (a 76-residue protein attached to proteins as an intracellular targeting signal).</text>
        <dbReference type="EC" id="3.4.19.12"/>
    </reaction>
</comment>
<dbReference type="Pfam" id="PF00443">
    <property type="entry name" value="UCH"/>
    <property type="match status" value="1"/>
</dbReference>
<evidence type="ECO:0000256" key="2">
    <source>
        <dbReference type="ARBA" id="ARBA00009085"/>
    </source>
</evidence>
<dbReference type="PROSITE" id="PS00973">
    <property type="entry name" value="USP_2"/>
    <property type="match status" value="1"/>
</dbReference>
<evidence type="ECO:0000256" key="5">
    <source>
        <dbReference type="ARBA" id="ARBA00022801"/>
    </source>
</evidence>
<evidence type="ECO:0000313" key="9">
    <source>
        <dbReference type="EMBL" id="CAH9109757.1"/>
    </source>
</evidence>
<dbReference type="SUPFAM" id="SSF54001">
    <property type="entry name" value="Cysteine proteinases"/>
    <property type="match status" value="1"/>
</dbReference>
<dbReference type="GO" id="GO:0004843">
    <property type="term" value="F:cysteine-type deubiquitinase activity"/>
    <property type="evidence" value="ECO:0007669"/>
    <property type="project" value="UniProtKB-UniRule"/>
</dbReference>
<evidence type="ECO:0000256" key="1">
    <source>
        <dbReference type="ARBA" id="ARBA00000707"/>
    </source>
</evidence>
<dbReference type="InterPro" id="IPR018200">
    <property type="entry name" value="USP_CS"/>
</dbReference>
<dbReference type="InterPro" id="IPR028889">
    <property type="entry name" value="USP"/>
</dbReference>
<keyword evidence="5 7" id="KW-0378">Hydrolase</keyword>
<dbReference type="Proteomes" id="UP001152484">
    <property type="component" value="Unassembled WGS sequence"/>
</dbReference>
<dbReference type="GO" id="GO:0005634">
    <property type="term" value="C:nucleus"/>
    <property type="evidence" value="ECO:0007669"/>
    <property type="project" value="TreeGrafter"/>
</dbReference>
<evidence type="ECO:0000256" key="7">
    <source>
        <dbReference type="RuleBase" id="RU366025"/>
    </source>
</evidence>
<dbReference type="InterPro" id="IPR001394">
    <property type="entry name" value="Peptidase_C19_UCH"/>
</dbReference>
<feature type="domain" description="USP" evidence="8">
    <location>
        <begin position="111"/>
        <end position="572"/>
    </location>
</feature>
<comment type="function">
    <text evidence="7">Recognizes and hydrolyzes the peptide bond at the C-terminal Gly of ubiquitin. Involved in the processing of poly-ubiquitin precursors as well as that of ubiquitinated proteins.</text>
</comment>
<dbReference type="GO" id="GO:0006508">
    <property type="term" value="P:proteolysis"/>
    <property type="evidence" value="ECO:0007669"/>
    <property type="project" value="UniProtKB-KW"/>
</dbReference>
<evidence type="ECO:0000313" key="10">
    <source>
        <dbReference type="Proteomes" id="UP001152484"/>
    </source>
</evidence>
<dbReference type="OrthoDB" id="2248014at2759"/>
<dbReference type="GO" id="GO:0016579">
    <property type="term" value="P:protein deubiquitination"/>
    <property type="evidence" value="ECO:0007669"/>
    <property type="project" value="InterPro"/>
</dbReference>
<dbReference type="EC" id="3.4.19.12" evidence="7"/>